<dbReference type="PANTHER" id="PTHR43110:SF1">
    <property type="entry name" value="THIOL PEROXIDASE"/>
    <property type="match status" value="1"/>
</dbReference>
<dbReference type="InterPro" id="IPR018219">
    <property type="entry name" value="Tpx_CS"/>
</dbReference>
<dbReference type="InterPro" id="IPR002065">
    <property type="entry name" value="TPX"/>
</dbReference>
<dbReference type="PROSITE" id="PS01265">
    <property type="entry name" value="TPX"/>
    <property type="match status" value="1"/>
</dbReference>
<reference evidence="9 10" key="1">
    <citation type="submission" date="2019-08" db="EMBL/GenBank/DDBJ databases">
        <title>Genomes of Subsaximicrobium wynnwilliamsii strains.</title>
        <authorList>
            <person name="Bowman J.P."/>
        </authorList>
    </citation>
    <scope>NUCLEOTIDE SEQUENCE [LARGE SCALE GENOMIC DNA]</scope>
    <source>
        <strain evidence="9 10">2-80-2</strain>
    </source>
</reference>
<dbReference type="Gene3D" id="3.40.30.10">
    <property type="entry name" value="Glutaredoxin"/>
    <property type="match status" value="1"/>
</dbReference>
<comment type="subunit">
    <text evidence="6">Homodimer.</text>
</comment>
<evidence type="ECO:0000256" key="6">
    <source>
        <dbReference type="HAMAP-Rule" id="MF_00269"/>
    </source>
</evidence>
<dbReference type="OrthoDB" id="9781543at2"/>
<name>A0A5C6ZM30_9FLAO</name>
<evidence type="ECO:0000256" key="5">
    <source>
        <dbReference type="ARBA" id="ARBA00023284"/>
    </source>
</evidence>
<dbReference type="HAMAP" id="MF_00269">
    <property type="entry name" value="Tpx"/>
    <property type="match status" value="1"/>
</dbReference>
<evidence type="ECO:0000256" key="3">
    <source>
        <dbReference type="ARBA" id="ARBA00023002"/>
    </source>
</evidence>
<sequence length="166" mass="18053">MAQVTLHGDKIHTQGTLPKKGSTAPNFKLTATDLSTKTLKDYSGHNVILNIFPSVDTGTCAQSVRSFNKKAGDVENTKVLCISKDLPFAFSRFCAAEGLDHVESLSDFKDGNFGKHYEVTFTDGPMEGLLSRAVVVIDPDGKVIYTQQVPEIADEPDYESALQALK</sequence>
<dbReference type="NCBIfam" id="NF001808">
    <property type="entry name" value="PRK00522.1"/>
    <property type="match status" value="1"/>
</dbReference>
<gene>
    <name evidence="6" type="primary">tpx</name>
    <name evidence="9" type="ORF">ESY86_00725</name>
</gene>
<comment type="function">
    <text evidence="6">Thiol-specific peroxidase that catalyzes the reduction of hydrogen peroxide and organic hydroperoxides to water and alcohols, respectively. Plays a role in cell protection against oxidative stress by detoxifying peroxides.</text>
</comment>
<evidence type="ECO:0000259" key="8">
    <source>
        <dbReference type="PROSITE" id="PS51352"/>
    </source>
</evidence>
<dbReference type="Proteomes" id="UP000321578">
    <property type="component" value="Unassembled WGS sequence"/>
</dbReference>
<dbReference type="InterPro" id="IPR050455">
    <property type="entry name" value="Tpx_Peroxidase_subfamily"/>
</dbReference>
<keyword evidence="1 6" id="KW-0575">Peroxidase</keyword>
<comment type="catalytic activity">
    <reaction evidence="6">
        <text>a hydroperoxide + [thioredoxin]-dithiol = an alcohol + [thioredoxin]-disulfide + H2O</text>
        <dbReference type="Rhea" id="RHEA:62620"/>
        <dbReference type="Rhea" id="RHEA-COMP:10698"/>
        <dbReference type="Rhea" id="RHEA-COMP:10700"/>
        <dbReference type="ChEBI" id="CHEBI:15377"/>
        <dbReference type="ChEBI" id="CHEBI:29950"/>
        <dbReference type="ChEBI" id="CHEBI:30879"/>
        <dbReference type="ChEBI" id="CHEBI:35924"/>
        <dbReference type="ChEBI" id="CHEBI:50058"/>
        <dbReference type="EC" id="1.11.1.24"/>
    </reaction>
</comment>
<keyword evidence="4 6" id="KW-1015">Disulfide bond</keyword>
<organism evidence="9 10">
    <name type="scientific">Subsaximicrobium wynnwilliamsii</name>
    <dbReference type="NCBI Taxonomy" id="291179"/>
    <lineage>
        <taxon>Bacteria</taxon>
        <taxon>Pseudomonadati</taxon>
        <taxon>Bacteroidota</taxon>
        <taxon>Flavobacteriia</taxon>
        <taxon>Flavobacteriales</taxon>
        <taxon>Flavobacteriaceae</taxon>
        <taxon>Subsaximicrobium</taxon>
    </lineage>
</organism>
<keyword evidence="5 6" id="KW-0676">Redox-active center</keyword>
<keyword evidence="2 6" id="KW-0049">Antioxidant</keyword>
<proteinExistence type="inferred from homology"/>
<keyword evidence="3 6" id="KW-0560">Oxidoreductase</keyword>
<accession>A0A5C6ZM30</accession>
<dbReference type="InterPro" id="IPR036249">
    <property type="entry name" value="Thioredoxin-like_sf"/>
</dbReference>
<comment type="caution">
    <text evidence="9">The sequence shown here is derived from an EMBL/GenBank/DDBJ whole genome shotgun (WGS) entry which is preliminary data.</text>
</comment>
<evidence type="ECO:0000256" key="7">
    <source>
        <dbReference type="SAM" id="MobiDB-lite"/>
    </source>
</evidence>
<dbReference type="AlphaFoldDB" id="A0A5C6ZM30"/>
<comment type="miscellaneous">
    <text evidence="6">The active site is a conserved redox-active cysteine residue, the peroxidatic cysteine (C(P)), which makes the nucleophilic attack on the peroxide substrate. The peroxide oxidizes the C(P)-SH to cysteine sulfenic acid (C(P)-SOH), which then reacts with another cysteine residue, the resolving cysteine (C(R)), to form a disulfide bridge. The disulfide is subsequently reduced by an appropriate electron donor to complete the catalytic cycle. In this atypical 2-Cys peroxiredoxin, C(R) is present in the same subunit to form an intramolecular disulfide. The disulfide is subsequently reduced by thioredoxin.</text>
</comment>
<dbReference type="EMBL" id="VORO01000001">
    <property type="protein sequence ID" value="TXD91146.1"/>
    <property type="molecule type" value="Genomic_DNA"/>
</dbReference>
<dbReference type="InterPro" id="IPR013766">
    <property type="entry name" value="Thioredoxin_domain"/>
</dbReference>
<dbReference type="PANTHER" id="PTHR43110">
    <property type="entry name" value="THIOL PEROXIDASE"/>
    <property type="match status" value="1"/>
</dbReference>
<comment type="similarity">
    <text evidence="6">Belongs to the peroxiredoxin family. Tpx subfamily.</text>
</comment>
<evidence type="ECO:0000256" key="1">
    <source>
        <dbReference type="ARBA" id="ARBA00022559"/>
    </source>
</evidence>
<feature type="disulfide bond" description="Redox-active" evidence="6">
    <location>
        <begin position="60"/>
        <end position="94"/>
    </location>
</feature>
<dbReference type="GO" id="GO:0008379">
    <property type="term" value="F:thioredoxin peroxidase activity"/>
    <property type="evidence" value="ECO:0007669"/>
    <property type="project" value="UniProtKB-UniRule"/>
</dbReference>
<dbReference type="CDD" id="cd03014">
    <property type="entry name" value="PRX_Atyp2cys"/>
    <property type="match status" value="1"/>
</dbReference>
<feature type="active site" description="Cysteine sulfenic acid (-SOH) intermediate" evidence="6">
    <location>
        <position position="60"/>
    </location>
</feature>
<dbReference type="EC" id="1.11.1.24" evidence="6"/>
<dbReference type="RefSeq" id="WP_147084608.1">
    <property type="nucleotide sequence ID" value="NZ_VORM01000003.1"/>
</dbReference>
<evidence type="ECO:0000313" key="10">
    <source>
        <dbReference type="Proteomes" id="UP000321578"/>
    </source>
</evidence>
<feature type="region of interest" description="Disordered" evidence="7">
    <location>
        <begin position="1"/>
        <end position="22"/>
    </location>
</feature>
<dbReference type="SUPFAM" id="SSF52833">
    <property type="entry name" value="Thioredoxin-like"/>
    <property type="match status" value="1"/>
</dbReference>
<evidence type="ECO:0000256" key="4">
    <source>
        <dbReference type="ARBA" id="ARBA00023157"/>
    </source>
</evidence>
<protein>
    <recommendedName>
        <fullName evidence="6">Thiol peroxidase</fullName>
        <shortName evidence="6">Tpx</shortName>
        <ecNumber evidence="6">1.11.1.24</ecNumber>
    </recommendedName>
    <alternativeName>
        <fullName evidence="6">Peroxiredoxin tpx</fullName>
        <shortName evidence="6">Prx</shortName>
    </alternativeName>
    <alternativeName>
        <fullName evidence="6">Thioredoxin peroxidase</fullName>
    </alternativeName>
    <alternativeName>
        <fullName evidence="6">Thioredoxin-dependent peroxiredoxin</fullName>
    </alternativeName>
</protein>
<dbReference type="InterPro" id="IPR013740">
    <property type="entry name" value="Redoxin"/>
</dbReference>
<evidence type="ECO:0000313" key="9">
    <source>
        <dbReference type="EMBL" id="TXD91146.1"/>
    </source>
</evidence>
<feature type="domain" description="Thioredoxin" evidence="8">
    <location>
        <begin position="18"/>
        <end position="166"/>
    </location>
</feature>
<dbReference type="Pfam" id="PF08534">
    <property type="entry name" value="Redoxin"/>
    <property type="match status" value="1"/>
</dbReference>
<evidence type="ECO:0000256" key="2">
    <source>
        <dbReference type="ARBA" id="ARBA00022862"/>
    </source>
</evidence>
<keyword evidence="10" id="KW-1185">Reference proteome</keyword>
<dbReference type="PROSITE" id="PS51352">
    <property type="entry name" value="THIOREDOXIN_2"/>
    <property type="match status" value="1"/>
</dbReference>